<dbReference type="Pfam" id="PF12833">
    <property type="entry name" value="HTH_18"/>
    <property type="match status" value="1"/>
</dbReference>
<keyword evidence="3" id="KW-0804">Transcription</keyword>
<dbReference type="Proteomes" id="UP000028981">
    <property type="component" value="Unassembled WGS sequence"/>
</dbReference>
<comment type="caution">
    <text evidence="5">The sequence shown here is derived from an EMBL/GenBank/DDBJ whole genome shotgun (WGS) entry which is preliminary data.</text>
</comment>
<reference evidence="5 6" key="1">
    <citation type="submission" date="2014-08" db="EMBL/GenBank/DDBJ databases">
        <authorList>
            <person name="Hassan Y.I."/>
            <person name="Lepp D."/>
            <person name="Zhou T."/>
        </authorList>
    </citation>
    <scope>NUCLEOTIDE SEQUENCE [LARGE SCALE GENOMIC DNA]</scope>
    <source>
        <strain evidence="5 6">IFO13584</strain>
    </source>
</reference>
<evidence type="ECO:0000256" key="1">
    <source>
        <dbReference type="ARBA" id="ARBA00023015"/>
    </source>
</evidence>
<dbReference type="AlphaFoldDB" id="A0A087M252"/>
<proteinExistence type="predicted"/>
<dbReference type="InterPro" id="IPR003313">
    <property type="entry name" value="AraC-bd"/>
</dbReference>
<name>A0A087M252_9HYPH</name>
<dbReference type="GO" id="GO:0003700">
    <property type="term" value="F:DNA-binding transcription factor activity"/>
    <property type="evidence" value="ECO:0007669"/>
    <property type="project" value="InterPro"/>
</dbReference>
<accession>A0A087M252</accession>
<keyword evidence="1" id="KW-0805">Transcription regulation</keyword>
<dbReference type="SUPFAM" id="SSF46689">
    <property type="entry name" value="Homeodomain-like"/>
    <property type="match status" value="1"/>
</dbReference>
<evidence type="ECO:0000256" key="2">
    <source>
        <dbReference type="ARBA" id="ARBA00023125"/>
    </source>
</evidence>
<dbReference type="InterPro" id="IPR050204">
    <property type="entry name" value="AraC_XylS_family_regulators"/>
</dbReference>
<keyword evidence="2" id="KW-0238">DNA-binding</keyword>
<evidence type="ECO:0000259" key="4">
    <source>
        <dbReference type="PROSITE" id="PS01124"/>
    </source>
</evidence>
<dbReference type="InterPro" id="IPR009057">
    <property type="entry name" value="Homeodomain-like_sf"/>
</dbReference>
<dbReference type="InterPro" id="IPR018060">
    <property type="entry name" value="HTH_AraC"/>
</dbReference>
<gene>
    <name evidence="5" type="ORF">JP75_11375</name>
</gene>
<evidence type="ECO:0000313" key="5">
    <source>
        <dbReference type="EMBL" id="KFL30955.1"/>
    </source>
</evidence>
<dbReference type="PROSITE" id="PS00041">
    <property type="entry name" value="HTH_ARAC_FAMILY_1"/>
    <property type="match status" value="1"/>
</dbReference>
<sequence>MRSRGLFGVTIEVPAERRAAFEGSFRAERFGTAVVSHIAASAYVIRRTEADIARVAGNSLCLGLQVRGPGRLDTGSGRSEMIANGDMIINHSDLPYDATPGTDGGFQFRMLKIPVTDELTLGRSVTDLVAARPLEGSRTLRPLRALLDVLTSSKRASADPERDIAHIALLGLAARGRLPDSLPEVRGAIRAGLRYLALDIMAAQYHQIDLTPALVARSLGLSVRHLHMLFEDAENTFSRTLMLMRVGEAQRLLITQPDLTVSQVAYASGFESLATFYRVFRNVYGIAPGDARQAS</sequence>
<keyword evidence="6" id="KW-1185">Reference proteome</keyword>
<dbReference type="PROSITE" id="PS01124">
    <property type="entry name" value="HTH_ARAC_FAMILY_2"/>
    <property type="match status" value="1"/>
</dbReference>
<dbReference type="PANTHER" id="PTHR46796">
    <property type="entry name" value="HTH-TYPE TRANSCRIPTIONAL ACTIVATOR RHAS-RELATED"/>
    <property type="match status" value="1"/>
</dbReference>
<dbReference type="EMBL" id="JQGC01000009">
    <property type="protein sequence ID" value="KFL30955.1"/>
    <property type="molecule type" value="Genomic_DNA"/>
</dbReference>
<dbReference type="STRING" id="46914.JP75_11375"/>
<dbReference type="PANTHER" id="PTHR46796:SF6">
    <property type="entry name" value="ARAC SUBFAMILY"/>
    <property type="match status" value="1"/>
</dbReference>
<dbReference type="SMART" id="SM00342">
    <property type="entry name" value="HTH_ARAC"/>
    <property type="match status" value="1"/>
</dbReference>
<protein>
    <submittedName>
        <fullName evidence="5">AraC family transcriptional regulator</fullName>
    </submittedName>
</protein>
<feature type="domain" description="HTH araC/xylS-type" evidence="4">
    <location>
        <begin position="195"/>
        <end position="294"/>
    </location>
</feature>
<dbReference type="Gene3D" id="1.10.10.60">
    <property type="entry name" value="Homeodomain-like"/>
    <property type="match status" value="1"/>
</dbReference>
<organism evidence="5 6">
    <name type="scientific">Devosia riboflavina</name>
    <dbReference type="NCBI Taxonomy" id="46914"/>
    <lineage>
        <taxon>Bacteria</taxon>
        <taxon>Pseudomonadati</taxon>
        <taxon>Pseudomonadota</taxon>
        <taxon>Alphaproteobacteria</taxon>
        <taxon>Hyphomicrobiales</taxon>
        <taxon>Devosiaceae</taxon>
        <taxon>Devosia</taxon>
    </lineage>
</organism>
<dbReference type="Pfam" id="PF02311">
    <property type="entry name" value="AraC_binding"/>
    <property type="match status" value="1"/>
</dbReference>
<evidence type="ECO:0000256" key="3">
    <source>
        <dbReference type="ARBA" id="ARBA00023163"/>
    </source>
</evidence>
<dbReference type="InterPro" id="IPR018062">
    <property type="entry name" value="HTH_AraC-typ_CS"/>
</dbReference>
<evidence type="ECO:0000313" key="6">
    <source>
        <dbReference type="Proteomes" id="UP000028981"/>
    </source>
</evidence>
<dbReference type="GO" id="GO:0043565">
    <property type="term" value="F:sequence-specific DNA binding"/>
    <property type="evidence" value="ECO:0007669"/>
    <property type="project" value="InterPro"/>
</dbReference>